<dbReference type="GeneID" id="85014673"/>
<proteinExistence type="predicted"/>
<sequence length="660" mass="76977">MEFQNEFFLDEVIEGFYVPGLMKRAWAAELQLLSFFDAFCKKNAIPYFLDYGSLLGAVRHKGFIPWDDDLDISMYRKDFRRLAACIEEELPEEIGFYYVGKDRETASSMAAIGMKEPGFNPGKQAYFYQFPFYAGMDICILEDVLEDKTEEKRKHLFHQLSSLLKSVEEEKDKRYSQLHKKWNKEIMAISEEIEAFLKREGGEVPKLFPKGGSSFLGEIYFAMDSLYRCLGDRDTECIAWGPDYALHGKGKMKRSWYQGKEEKRIALYGQEFSVPSEQEKVLEAEYGDYRIPKQNLGGHQYPFYRKSEANFQNSLGEQNPFLYSFSKEDLEESPRKNLRNLIIESYAKLEKLWEELGQKAIHKEELQELCKNSQEEALAIGNAIETRGEFSSVKLLEEFCALLFQVYEDLENERIPDLKKKLPLVQRVLCESKTQFLKDWKPRVLFLAYSYERFENTLAESFRVLEKTGELELYLLPVPYGFKNVKGELKERLYEGESFRKKYSVLEYESLNLQSLQADIIVSPTAFDHVNPVFSLDPFYDSKKIKAFTPHLLYLPDFQVAVPKEGEDKAYYNQRYYIPLPGIAHCDYSIFQKEETVEEYLSYWKENVFSQEDKAGGEGLLRKKCISLESLERTSKKENLGVMPIIAKLFLSIVDEENSI</sequence>
<name>A0A7W9SGX1_9FIRM</name>
<comment type="caution">
    <text evidence="2">The sequence shown here is derived from an EMBL/GenBank/DDBJ whole genome shotgun (WGS) entry which is preliminary data.</text>
</comment>
<feature type="domain" description="LicD/FKTN/FKRP nucleotidyltransferase" evidence="1">
    <location>
        <begin position="40"/>
        <end position="188"/>
    </location>
</feature>
<dbReference type="EMBL" id="JACHHH010000005">
    <property type="protein sequence ID" value="MBB6041155.1"/>
    <property type="molecule type" value="Genomic_DNA"/>
</dbReference>
<dbReference type="RefSeq" id="WP_207719991.1">
    <property type="nucleotide sequence ID" value="NZ_JACHHH010000005.1"/>
</dbReference>
<dbReference type="AlphaFoldDB" id="A0A7W9SGX1"/>
<dbReference type="InterPro" id="IPR007074">
    <property type="entry name" value="LicD/FKTN/FKRP_NTP_transf"/>
</dbReference>
<dbReference type="GO" id="GO:0009100">
    <property type="term" value="P:glycoprotein metabolic process"/>
    <property type="evidence" value="ECO:0007669"/>
    <property type="project" value="UniProtKB-ARBA"/>
</dbReference>
<evidence type="ECO:0000259" key="1">
    <source>
        <dbReference type="Pfam" id="PF04991"/>
    </source>
</evidence>
<protein>
    <submittedName>
        <fullName evidence="2">Phosphorylcholine metabolism protein LicD</fullName>
    </submittedName>
</protein>
<organism evidence="2 3">
    <name type="scientific">Oribacterium sinus</name>
    <dbReference type="NCBI Taxonomy" id="237576"/>
    <lineage>
        <taxon>Bacteria</taxon>
        <taxon>Bacillati</taxon>
        <taxon>Bacillota</taxon>
        <taxon>Clostridia</taxon>
        <taxon>Lachnospirales</taxon>
        <taxon>Lachnospiraceae</taxon>
        <taxon>Oribacterium</taxon>
    </lineage>
</organism>
<reference evidence="2 3" key="1">
    <citation type="submission" date="2020-08" db="EMBL/GenBank/DDBJ databases">
        <title>Genomic Encyclopedia of Type Strains, Phase IV (KMG-IV): sequencing the most valuable type-strain genomes for metagenomic binning, comparative biology and taxonomic classification.</title>
        <authorList>
            <person name="Goeker M."/>
        </authorList>
    </citation>
    <scope>NUCLEOTIDE SEQUENCE [LARGE SCALE GENOMIC DNA]</scope>
    <source>
        <strain evidence="2 3">DSM 17245</strain>
    </source>
</reference>
<evidence type="ECO:0000313" key="3">
    <source>
        <dbReference type="Proteomes" id="UP000522163"/>
    </source>
</evidence>
<dbReference type="Pfam" id="PF04991">
    <property type="entry name" value="LicD"/>
    <property type="match status" value="1"/>
</dbReference>
<evidence type="ECO:0000313" key="2">
    <source>
        <dbReference type="EMBL" id="MBB6041155.1"/>
    </source>
</evidence>
<dbReference type="PANTHER" id="PTHR43404">
    <property type="entry name" value="LIPOPOLYSACCHARIDE CHOLINEPHOSPHOTRANSFERASE LICD"/>
    <property type="match status" value="1"/>
</dbReference>
<dbReference type="PANTHER" id="PTHR43404:SF1">
    <property type="entry name" value="MNN4P"/>
    <property type="match status" value="1"/>
</dbReference>
<dbReference type="Proteomes" id="UP000522163">
    <property type="component" value="Unassembled WGS sequence"/>
</dbReference>
<accession>A0A7W9SGX1</accession>
<gene>
    <name evidence="2" type="ORF">HNQ46_001132</name>
</gene>
<dbReference type="InterPro" id="IPR052942">
    <property type="entry name" value="LPS_cholinephosphotransferase"/>
</dbReference>